<protein>
    <recommendedName>
        <fullName evidence="3">BACK domain-containing protein</fullName>
    </recommendedName>
</protein>
<dbReference type="Gene3D" id="2.60.120.260">
    <property type="entry name" value="Galactose-binding domain-like"/>
    <property type="match status" value="1"/>
</dbReference>
<dbReference type="EMBL" id="JAPFFF010000029">
    <property type="protein sequence ID" value="KAK8846427.1"/>
    <property type="molecule type" value="Genomic_DNA"/>
</dbReference>
<gene>
    <name evidence="1" type="ORF">M9Y10_020447</name>
</gene>
<dbReference type="Proteomes" id="UP001470230">
    <property type="component" value="Unassembled WGS sequence"/>
</dbReference>
<sequence>MENNSQIKLNTTCLLKVPLDSYDKDFSFIVNGEEIKTSKIISDLLSPVISRIHSSDPTFDTFIINTRNQGDFSHFLNLFNFELHNLPDSEIPFILEITEKLGIEAIEYVNSNDTTEITNDNVFRLIKEDEKHHRFLNDRYLSEVYFISSHFYELISEQLEEFLSLSIFTIDNILNNSSLRLESEDQLLQFCDHLYSRDVKYSILYESVIFANVTSDVIKEFTSIFDNNDMTTPIWRNIVNRLECEAVLSESMIDDDRYRKVKPRVTELLWSSGNEFKGIINHLVEESNGKIDNEINITASSVLDKSFCYQPRNVVLFEDQCNYFISKNVSGSWLCIEFKNHRVIATDYTLRSYPYSQNWKHPRSWVIEGSNDNSNDDSKWETLDKQDNCSHMNGYNVVHTFKMNQENSKEYKYIRIRSTGPAWNGSNFLTFDSIELYGQLI</sequence>
<name>A0ABR2HG64_9EUKA</name>
<comment type="caution">
    <text evidence="1">The sequence shown here is derived from an EMBL/GenBank/DDBJ whole genome shotgun (WGS) entry which is preliminary data.</text>
</comment>
<reference evidence="1 2" key="1">
    <citation type="submission" date="2024-04" db="EMBL/GenBank/DDBJ databases">
        <title>Tritrichomonas musculus Genome.</title>
        <authorList>
            <person name="Alves-Ferreira E."/>
            <person name="Grigg M."/>
            <person name="Lorenzi H."/>
            <person name="Galac M."/>
        </authorList>
    </citation>
    <scope>NUCLEOTIDE SEQUENCE [LARGE SCALE GENOMIC DNA]</scope>
    <source>
        <strain evidence="1 2">EAF2021</strain>
    </source>
</reference>
<organism evidence="1 2">
    <name type="scientific">Tritrichomonas musculus</name>
    <dbReference type="NCBI Taxonomy" id="1915356"/>
    <lineage>
        <taxon>Eukaryota</taxon>
        <taxon>Metamonada</taxon>
        <taxon>Parabasalia</taxon>
        <taxon>Tritrichomonadida</taxon>
        <taxon>Tritrichomonadidae</taxon>
        <taxon>Tritrichomonas</taxon>
    </lineage>
</organism>
<evidence type="ECO:0000313" key="1">
    <source>
        <dbReference type="EMBL" id="KAK8846427.1"/>
    </source>
</evidence>
<evidence type="ECO:0000313" key="2">
    <source>
        <dbReference type="Proteomes" id="UP001470230"/>
    </source>
</evidence>
<keyword evidence="2" id="KW-1185">Reference proteome</keyword>
<accession>A0ABR2HG64</accession>
<dbReference type="SUPFAM" id="SSF49785">
    <property type="entry name" value="Galactose-binding domain-like"/>
    <property type="match status" value="1"/>
</dbReference>
<evidence type="ECO:0008006" key="3">
    <source>
        <dbReference type="Google" id="ProtNLM"/>
    </source>
</evidence>
<proteinExistence type="predicted"/>
<dbReference type="InterPro" id="IPR008979">
    <property type="entry name" value="Galactose-bd-like_sf"/>
</dbReference>